<dbReference type="PANTHER" id="PTHR39428">
    <property type="entry name" value="F420H(2)-DEPENDENT QUINONE REDUCTASE RV1261C"/>
    <property type="match status" value="1"/>
</dbReference>
<dbReference type="Gene3D" id="2.30.110.10">
    <property type="entry name" value="Electron Transport, Fmn-binding Protein, Chain A"/>
    <property type="match status" value="1"/>
</dbReference>
<comment type="caution">
    <text evidence="3">The sequence shown here is derived from an EMBL/GenBank/DDBJ whole genome shotgun (WGS) entry which is preliminary data.</text>
</comment>
<organism evidence="3 4">
    <name type="scientific">Actinocatenispora rupis</name>
    <dbReference type="NCBI Taxonomy" id="519421"/>
    <lineage>
        <taxon>Bacteria</taxon>
        <taxon>Bacillati</taxon>
        <taxon>Actinomycetota</taxon>
        <taxon>Actinomycetes</taxon>
        <taxon>Micromonosporales</taxon>
        <taxon>Micromonosporaceae</taxon>
        <taxon>Actinocatenispora</taxon>
    </lineage>
</organism>
<dbReference type="GO" id="GO:0070967">
    <property type="term" value="F:coenzyme F420 binding"/>
    <property type="evidence" value="ECO:0007669"/>
    <property type="project" value="TreeGrafter"/>
</dbReference>
<evidence type="ECO:0000313" key="4">
    <source>
        <dbReference type="Proteomes" id="UP000612808"/>
    </source>
</evidence>
<comment type="similarity">
    <text evidence="1">Belongs to the F420H(2)-dependent quinone reductase family.</text>
</comment>
<protein>
    <recommendedName>
        <fullName evidence="5">Deazaflavin-dependent oxidoreductase, nitroreductase family</fullName>
    </recommendedName>
</protein>
<dbReference type="RefSeq" id="WP_239076401.1">
    <property type="nucleotide sequence ID" value="NZ_BAAAZM010000002.1"/>
</dbReference>
<reference evidence="3" key="1">
    <citation type="submission" date="2021-01" db="EMBL/GenBank/DDBJ databases">
        <title>Whole genome shotgun sequence of Actinocatenispora rupis NBRC 107355.</title>
        <authorList>
            <person name="Komaki H."/>
            <person name="Tamura T."/>
        </authorList>
    </citation>
    <scope>NUCLEOTIDE SEQUENCE</scope>
    <source>
        <strain evidence="3">NBRC 107355</strain>
    </source>
</reference>
<name>A0A8J3J621_9ACTN</name>
<dbReference type="EMBL" id="BOMB01000004">
    <property type="protein sequence ID" value="GID10033.1"/>
    <property type="molecule type" value="Genomic_DNA"/>
</dbReference>
<dbReference type="AlphaFoldDB" id="A0A8J3J621"/>
<evidence type="ECO:0008006" key="5">
    <source>
        <dbReference type="Google" id="ProtNLM"/>
    </source>
</evidence>
<dbReference type="Pfam" id="PF04075">
    <property type="entry name" value="F420H2_quin_red"/>
    <property type="match status" value="1"/>
</dbReference>
<keyword evidence="4" id="KW-1185">Reference proteome</keyword>
<dbReference type="GO" id="GO:0005886">
    <property type="term" value="C:plasma membrane"/>
    <property type="evidence" value="ECO:0007669"/>
    <property type="project" value="TreeGrafter"/>
</dbReference>
<dbReference type="InterPro" id="IPR004378">
    <property type="entry name" value="F420H2_quin_Rdtase"/>
</dbReference>
<dbReference type="NCBIfam" id="TIGR00026">
    <property type="entry name" value="hi_GC_TIGR00026"/>
    <property type="match status" value="1"/>
</dbReference>
<evidence type="ECO:0000256" key="2">
    <source>
        <dbReference type="ARBA" id="ARBA00049106"/>
    </source>
</evidence>
<dbReference type="Proteomes" id="UP000612808">
    <property type="component" value="Unassembled WGS sequence"/>
</dbReference>
<proteinExistence type="inferred from homology"/>
<sequence>MKDRLFRLSTGMHRRVFRATKGRLLGRAMGMPVAELVTVGRRTGVERATMLAVPVSDADRIVLVASFGGDDRNPSWYLNLRAEPAVRVTFRGVTRRMVARVASGTERAELWSRIVRTYAGYARYQARTVRELPVVVIETGRQA</sequence>
<dbReference type="PANTHER" id="PTHR39428:SF1">
    <property type="entry name" value="F420H(2)-DEPENDENT QUINONE REDUCTASE RV1261C"/>
    <property type="match status" value="1"/>
</dbReference>
<accession>A0A8J3J621</accession>
<evidence type="ECO:0000256" key="1">
    <source>
        <dbReference type="ARBA" id="ARBA00008710"/>
    </source>
</evidence>
<dbReference type="InterPro" id="IPR012349">
    <property type="entry name" value="Split_barrel_FMN-bd"/>
</dbReference>
<evidence type="ECO:0000313" key="3">
    <source>
        <dbReference type="EMBL" id="GID10033.1"/>
    </source>
</evidence>
<dbReference type="GO" id="GO:0016491">
    <property type="term" value="F:oxidoreductase activity"/>
    <property type="evidence" value="ECO:0007669"/>
    <property type="project" value="InterPro"/>
</dbReference>
<comment type="catalytic activity">
    <reaction evidence="2">
        <text>oxidized coenzyme F420-(gamma-L-Glu)(n) + a quinol + H(+) = reduced coenzyme F420-(gamma-L-Glu)(n) + a quinone</text>
        <dbReference type="Rhea" id="RHEA:39663"/>
        <dbReference type="Rhea" id="RHEA-COMP:12939"/>
        <dbReference type="Rhea" id="RHEA-COMP:14378"/>
        <dbReference type="ChEBI" id="CHEBI:15378"/>
        <dbReference type="ChEBI" id="CHEBI:24646"/>
        <dbReference type="ChEBI" id="CHEBI:132124"/>
        <dbReference type="ChEBI" id="CHEBI:133980"/>
        <dbReference type="ChEBI" id="CHEBI:139511"/>
    </reaction>
</comment>
<gene>
    <name evidence="3" type="ORF">Aru02nite_09220</name>
</gene>